<keyword evidence="2" id="KW-1185">Reference proteome</keyword>
<gene>
    <name evidence="1" type="ORF">ACFQZW_01205</name>
</gene>
<dbReference type="Proteomes" id="UP001597032">
    <property type="component" value="Unassembled WGS sequence"/>
</dbReference>
<dbReference type="RefSeq" id="WP_298263713.1">
    <property type="nucleotide sequence ID" value="NZ_JBHTIC010000002.1"/>
</dbReference>
<accession>A0ABW2Z4V2</accession>
<dbReference type="Gene3D" id="1.20.120.520">
    <property type="entry name" value="nmb1532 protein domain like"/>
    <property type="match status" value="1"/>
</dbReference>
<comment type="caution">
    <text evidence="1">The sequence shown here is derived from an EMBL/GenBank/DDBJ whole genome shotgun (WGS) entry which is preliminary data.</text>
</comment>
<protein>
    <submittedName>
        <fullName evidence="1">Hemerythrin domain-containing protein</fullName>
    </submittedName>
</protein>
<dbReference type="EMBL" id="JBHTIC010000002">
    <property type="protein sequence ID" value="MFD0760692.1"/>
    <property type="molecule type" value="Genomic_DNA"/>
</dbReference>
<name>A0ABW2Z4V2_9FLAO</name>
<reference evidence="2" key="1">
    <citation type="journal article" date="2019" name="Int. J. Syst. Evol. Microbiol.">
        <title>The Global Catalogue of Microorganisms (GCM) 10K type strain sequencing project: providing services to taxonomists for standard genome sequencing and annotation.</title>
        <authorList>
            <consortium name="The Broad Institute Genomics Platform"/>
            <consortium name="The Broad Institute Genome Sequencing Center for Infectious Disease"/>
            <person name="Wu L."/>
            <person name="Ma J."/>
        </authorList>
    </citation>
    <scope>NUCLEOTIDE SEQUENCE [LARGE SCALE GENOMIC DNA]</scope>
    <source>
        <strain evidence="2">CCUG 60022</strain>
    </source>
</reference>
<organism evidence="1 2">
    <name type="scientific">Lutibacter aestuarii</name>
    <dbReference type="NCBI Taxonomy" id="861111"/>
    <lineage>
        <taxon>Bacteria</taxon>
        <taxon>Pseudomonadati</taxon>
        <taxon>Bacteroidota</taxon>
        <taxon>Flavobacteriia</taxon>
        <taxon>Flavobacteriales</taxon>
        <taxon>Flavobacteriaceae</taxon>
        <taxon>Lutibacter</taxon>
    </lineage>
</organism>
<sequence>MAIKRHSSLQEFSKDHHQALLLCWKIKVGLSKEIALERIKAYVDWFYKNHIVTHFLLEEKYMFPVLGSEHPLVIRAMEEHKTLLTLFEKNFEIDKVLQQLHVKLKEHIRFEERVLFNEIQNVATKEQLATIKKFHTNEKFIDNLNDVFWK</sequence>
<proteinExistence type="predicted"/>
<evidence type="ECO:0000313" key="2">
    <source>
        <dbReference type="Proteomes" id="UP001597032"/>
    </source>
</evidence>
<evidence type="ECO:0000313" key="1">
    <source>
        <dbReference type="EMBL" id="MFD0760692.1"/>
    </source>
</evidence>